<organism evidence="1 2">
    <name type="scientific">Suillus placidus</name>
    <dbReference type="NCBI Taxonomy" id="48579"/>
    <lineage>
        <taxon>Eukaryota</taxon>
        <taxon>Fungi</taxon>
        <taxon>Dikarya</taxon>
        <taxon>Basidiomycota</taxon>
        <taxon>Agaricomycotina</taxon>
        <taxon>Agaricomycetes</taxon>
        <taxon>Agaricomycetidae</taxon>
        <taxon>Boletales</taxon>
        <taxon>Suillineae</taxon>
        <taxon>Suillaceae</taxon>
        <taxon>Suillus</taxon>
    </lineage>
</organism>
<dbReference type="Gene3D" id="3.40.50.410">
    <property type="entry name" value="von Willebrand factor, type A domain"/>
    <property type="match status" value="1"/>
</dbReference>
<proteinExistence type="predicted"/>
<dbReference type="OrthoDB" id="2646294at2759"/>
<evidence type="ECO:0000313" key="2">
    <source>
        <dbReference type="Proteomes" id="UP000714275"/>
    </source>
</evidence>
<dbReference type="EMBL" id="JABBWD010000131">
    <property type="protein sequence ID" value="KAG1764185.1"/>
    <property type="molecule type" value="Genomic_DNA"/>
</dbReference>
<dbReference type="GO" id="GO:0005737">
    <property type="term" value="C:cytoplasm"/>
    <property type="evidence" value="ECO:0007669"/>
    <property type="project" value="TreeGrafter"/>
</dbReference>
<keyword evidence="2" id="KW-1185">Reference proteome</keyword>
<name>A0A9P7CVZ7_9AGAM</name>
<comment type="caution">
    <text evidence="1">The sequence shown here is derived from an EMBL/GenBank/DDBJ whole genome shotgun (WGS) entry which is preliminary data.</text>
</comment>
<evidence type="ECO:0000313" key="1">
    <source>
        <dbReference type="EMBL" id="KAG1764185.1"/>
    </source>
</evidence>
<dbReference type="SUPFAM" id="SSF53300">
    <property type="entry name" value="vWA-like"/>
    <property type="match status" value="1"/>
</dbReference>
<reference evidence="1" key="1">
    <citation type="journal article" date="2020" name="New Phytol.">
        <title>Comparative genomics reveals dynamic genome evolution in host specialist ectomycorrhizal fungi.</title>
        <authorList>
            <person name="Lofgren L.A."/>
            <person name="Nguyen N.H."/>
            <person name="Vilgalys R."/>
            <person name="Ruytinx J."/>
            <person name="Liao H.L."/>
            <person name="Branco S."/>
            <person name="Kuo A."/>
            <person name="LaButti K."/>
            <person name="Lipzen A."/>
            <person name="Andreopoulos W."/>
            <person name="Pangilinan J."/>
            <person name="Riley R."/>
            <person name="Hundley H."/>
            <person name="Na H."/>
            <person name="Barry K."/>
            <person name="Grigoriev I.V."/>
            <person name="Stajich J.E."/>
            <person name="Kennedy P.G."/>
        </authorList>
    </citation>
    <scope>NUCLEOTIDE SEQUENCE</scope>
    <source>
        <strain evidence="1">DOB743</strain>
    </source>
</reference>
<accession>A0A9P7CVZ7</accession>
<protein>
    <submittedName>
        <fullName evidence="1">Uncharacterized protein</fullName>
    </submittedName>
</protein>
<dbReference type="Proteomes" id="UP000714275">
    <property type="component" value="Unassembled WGS sequence"/>
</dbReference>
<dbReference type="PANTHER" id="PTHR47763:SF1">
    <property type="entry name" value="DUF659 DOMAIN-CONTAINING PROTEIN"/>
    <property type="match status" value="1"/>
</dbReference>
<sequence>MRRVICKSTYIEKVRDTTQSLCESLVATGEWSGRFGLDAFRNHPPQDSTYIARQYHFDSDSDVLTVKVNLANLQADGGGDGPETQCDAFTRVLNAGWKDEATKVVILILITDSPPHGIEDEDRFPGGCPLMAKLGITFE</sequence>
<gene>
    <name evidence="1" type="ORF">EV702DRAFT_1037412</name>
</gene>
<dbReference type="GO" id="GO:0004674">
    <property type="term" value="F:protein serine/threonine kinase activity"/>
    <property type="evidence" value="ECO:0007669"/>
    <property type="project" value="TreeGrafter"/>
</dbReference>
<dbReference type="InterPro" id="IPR036465">
    <property type="entry name" value="vWFA_dom_sf"/>
</dbReference>
<dbReference type="AlphaFoldDB" id="A0A9P7CVZ7"/>
<dbReference type="InterPro" id="IPR052969">
    <property type="entry name" value="Thr-specific_kinase-like"/>
</dbReference>
<dbReference type="PANTHER" id="PTHR47763">
    <property type="entry name" value="ALPHA-PROTEIN KINASE VWKA"/>
    <property type="match status" value="1"/>
</dbReference>